<dbReference type="GO" id="GO:0016740">
    <property type="term" value="F:transferase activity"/>
    <property type="evidence" value="ECO:0007669"/>
    <property type="project" value="UniProtKB-KW"/>
</dbReference>
<dbReference type="OrthoDB" id="7265025at2"/>
<sequence>MNGLISVIVTTYKREDALAAVLRSLARQTDKNFEVIVADDGSGPATAELVVVWKAKVGHRVDHVWHEDKGFRAGEIRNRAVLASRGDYVIFLDGDCIVRPDFVAQHRELAEVGAFVTGNRILLSPSLTERVLRDGIELETWSFTQFFAERFRGGVNRLSALLHLPLGPLRRLRAREWKGARSCNLAIWRRDFDTVDGFDADYAGWGKEDSDLIVRLLHAGVARKDGNFATGVIHLWHKEADRSALGENERKLAELLSGRDVRAKRGVSALRAKAASETAVR</sequence>
<proteinExistence type="predicted"/>
<protein>
    <submittedName>
        <fullName evidence="4">Glycosyltransferase</fullName>
    </submittedName>
</protein>
<dbReference type="EMBL" id="QRGO01000001">
    <property type="protein sequence ID" value="RDV05843.1"/>
    <property type="molecule type" value="Genomic_DNA"/>
</dbReference>
<dbReference type="PANTHER" id="PTHR43685">
    <property type="entry name" value="GLYCOSYLTRANSFERASE"/>
    <property type="match status" value="1"/>
</dbReference>
<evidence type="ECO:0000259" key="3">
    <source>
        <dbReference type="Pfam" id="PF02709"/>
    </source>
</evidence>
<comment type="caution">
    <text evidence="4">The sequence shown here is derived from an EMBL/GenBank/DDBJ whole genome shotgun (WGS) entry which is preliminary data.</text>
</comment>
<dbReference type="InterPro" id="IPR050834">
    <property type="entry name" value="Glycosyltransf_2"/>
</dbReference>
<dbReference type="RefSeq" id="WP_115517135.1">
    <property type="nucleotide sequence ID" value="NZ_QRGO01000001.1"/>
</dbReference>
<evidence type="ECO:0000256" key="1">
    <source>
        <dbReference type="ARBA" id="ARBA00022679"/>
    </source>
</evidence>
<dbReference type="InterPro" id="IPR001173">
    <property type="entry name" value="Glyco_trans_2-like"/>
</dbReference>
<dbReference type="CDD" id="cd06420">
    <property type="entry name" value="GT2_Chondriotin_Pol_N"/>
    <property type="match status" value="1"/>
</dbReference>
<feature type="domain" description="Galactosyltransferase C-terminal" evidence="3">
    <location>
        <begin position="176"/>
        <end position="223"/>
    </location>
</feature>
<dbReference type="Pfam" id="PF02709">
    <property type="entry name" value="Glyco_transf_7C"/>
    <property type="match status" value="1"/>
</dbReference>
<organism evidence="4 5">
    <name type="scientific">Undibacter mobilis</name>
    <dbReference type="NCBI Taxonomy" id="2292256"/>
    <lineage>
        <taxon>Bacteria</taxon>
        <taxon>Pseudomonadati</taxon>
        <taxon>Pseudomonadota</taxon>
        <taxon>Alphaproteobacteria</taxon>
        <taxon>Hyphomicrobiales</taxon>
        <taxon>Nitrobacteraceae</taxon>
        <taxon>Undibacter</taxon>
    </lineage>
</organism>
<feature type="domain" description="Glycosyltransferase 2-like" evidence="2">
    <location>
        <begin position="6"/>
        <end position="150"/>
    </location>
</feature>
<dbReference type="Gene3D" id="3.90.550.10">
    <property type="entry name" value="Spore Coat Polysaccharide Biosynthesis Protein SpsA, Chain A"/>
    <property type="match status" value="1"/>
</dbReference>
<reference evidence="5" key="1">
    <citation type="submission" date="2018-08" db="EMBL/GenBank/DDBJ databases">
        <authorList>
            <person name="Kim S.-J."/>
            <person name="Jung G.-Y."/>
        </authorList>
    </citation>
    <scope>NUCLEOTIDE SEQUENCE [LARGE SCALE GENOMIC DNA]</scope>
    <source>
        <strain evidence="5">GY_H</strain>
    </source>
</reference>
<dbReference type="InterPro" id="IPR029044">
    <property type="entry name" value="Nucleotide-diphossugar_trans"/>
</dbReference>
<keyword evidence="5" id="KW-1185">Reference proteome</keyword>
<dbReference type="AlphaFoldDB" id="A0A371BEK4"/>
<dbReference type="Pfam" id="PF00535">
    <property type="entry name" value="Glycos_transf_2"/>
    <property type="match status" value="1"/>
</dbReference>
<accession>A0A371BEK4</accession>
<dbReference type="PANTHER" id="PTHR43685:SF3">
    <property type="entry name" value="SLR2126 PROTEIN"/>
    <property type="match status" value="1"/>
</dbReference>
<dbReference type="SUPFAM" id="SSF53448">
    <property type="entry name" value="Nucleotide-diphospho-sugar transferases"/>
    <property type="match status" value="1"/>
</dbReference>
<dbReference type="InterPro" id="IPR027791">
    <property type="entry name" value="Galactosyl_T_C"/>
</dbReference>
<keyword evidence="1 4" id="KW-0808">Transferase</keyword>
<evidence type="ECO:0000313" key="5">
    <source>
        <dbReference type="Proteomes" id="UP000263993"/>
    </source>
</evidence>
<gene>
    <name evidence="4" type="ORF">DXH78_11375</name>
</gene>
<dbReference type="Proteomes" id="UP000263993">
    <property type="component" value="Unassembled WGS sequence"/>
</dbReference>
<name>A0A371BEK4_9BRAD</name>
<evidence type="ECO:0000313" key="4">
    <source>
        <dbReference type="EMBL" id="RDV05843.1"/>
    </source>
</evidence>
<evidence type="ECO:0000259" key="2">
    <source>
        <dbReference type="Pfam" id="PF00535"/>
    </source>
</evidence>